<dbReference type="AlphaFoldDB" id="A0A0F9UDX8"/>
<comment type="caution">
    <text evidence="2">The sequence shown here is derived from an EMBL/GenBank/DDBJ whole genome shotgun (WGS) entry which is preliminary data.</text>
</comment>
<organism evidence="2">
    <name type="scientific">marine sediment metagenome</name>
    <dbReference type="NCBI Taxonomy" id="412755"/>
    <lineage>
        <taxon>unclassified sequences</taxon>
        <taxon>metagenomes</taxon>
        <taxon>ecological metagenomes</taxon>
    </lineage>
</organism>
<evidence type="ECO:0000313" key="2">
    <source>
        <dbReference type="EMBL" id="KKN51798.1"/>
    </source>
</evidence>
<feature type="compositionally biased region" description="Basic and acidic residues" evidence="1">
    <location>
        <begin position="1"/>
        <end position="12"/>
    </location>
</feature>
<sequence length="34" mass="4045">MNEFKKKMEAKQKKNGKNEQTGKILDYINESLEE</sequence>
<name>A0A0F9UDX8_9ZZZZ</name>
<dbReference type="EMBL" id="LAZR01001048">
    <property type="protein sequence ID" value="KKN51798.1"/>
    <property type="molecule type" value="Genomic_DNA"/>
</dbReference>
<evidence type="ECO:0000256" key="1">
    <source>
        <dbReference type="SAM" id="MobiDB-lite"/>
    </source>
</evidence>
<accession>A0A0F9UDX8</accession>
<reference evidence="2" key="1">
    <citation type="journal article" date="2015" name="Nature">
        <title>Complex archaea that bridge the gap between prokaryotes and eukaryotes.</title>
        <authorList>
            <person name="Spang A."/>
            <person name="Saw J.H."/>
            <person name="Jorgensen S.L."/>
            <person name="Zaremba-Niedzwiedzka K."/>
            <person name="Martijn J."/>
            <person name="Lind A.E."/>
            <person name="van Eijk R."/>
            <person name="Schleper C."/>
            <person name="Guy L."/>
            <person name="Ettema T.J."/>
        </authorList>
    </citation>
    <scope>NUCLEOTIDE SEQUENCE</scope>
</reference>
<proteinExistence type="predicted"/>
<protein>
    <submittedName>
        <fullName evidence="2">Uncharacterized protein</fullName>
    </submittedName>
</protein>
<gene>
    <name evidence="2" type="ORF">LCGC14_0618980</name>
</gene>
<feature type="region of interest" description="Disordered" evidence="1">
    <location>
        <begin position="1"/>
        <end position="34"/>
    </location>
</feature>